<name>A0ACB9EWB5_9ASTR</name>
<dbReference type="Proteomes" id="UP001056120">
    <property type="component" value="Linkage Group LG17"/>
</dbReference>
<sequence>MATSLSTPLPVETQQPEEQEPMAQGQVQSSGSIGLFFAILAECSGGCGGHVITLAGKEEAKAEKGDV</sequence>
<dbReference type="EMBL" id="CM042034">
    <property type="protein sequence ID" value="KAI3762731.1"/>
    <property type="molecule type" value="Genomic_DNA"/>
</dbReference>
<protein>
    <submittedName>
        <fullName evidence="1">Uncharacterized protein</fullName>
    </submittedName>
</protein>
<accession>A0ACB9EWB5</accession>
<organism evidence="1 2">
    <name type="scientific">Smallanthus sonchifolius</name>
    <dbReference type="NCBI Taxonomy" id="185202"/>
    <lineage>
        <taxon>Eukaryota</taxon>
        <taxon>Viridiplantae</taxon>
        <taxon>Streptophyta</taxon>
        <taxon>Embryophyta</taxon>
        <taxon>Tracheophyta</taxon>
        <taxon>Spermatophyta</taxon>
        <taxon>Magnoliopsida</taxon>
        <taxon>eudicotyledons</taxon>
        <taxon>Gunneridae</taxon>
        <taxon>Pentapetalae</taxon>
        <taxon>asterids</taxon>
        <taxon>campanulids</taxon>
        <taxon>Asterales</taxon>
        <taxon>Asteraceae</taxon>
        <taxon>Asteroideae</taxon>
        <taxon>Heliantheae alliance</taxon>
        <taxon>Millerieae</taxon>
        <taxon>Smallanthus</taxon>
    </lineage>
</organism>
<evidence type="ECO:0000313" key="1">
    <source>
        <dbReference type="EMBL" id="KAI3762731.1"/>
    </source>
</evidence>
<reference evidence="1 2" key="2">
    <citation type="journal article" date="2022" name="Mol. Ecol. Resour.">
        <title>The genomes of chicory, endive, great burdock and yacon provide insights into Asteraceae paleo-polyploidization history and plant inulin production.</title>
        <authorList>
            <person name="Fan W."/>
            <person name="Wang S."/>
            <person name="Wang H."/>
            <person name="Wang A."/>
            <person name="Jiang F."/>
            <person name="Liu H."/>
            <person name="Zhao H."/>
            <person name="Xu D."/>
            <person name="Zhang Y."/>
        </authorList>
    </citation>
    <scope>NUCLEOTIDE SEQUENCE [LARGE SCALE GENOMIC DNA]</scope>
    <source>
        <strain evidence="2">cv. Yunnan</strain>
        <tissue evidence="1">Leaves</tissue>
    </source>
</reference>
<reference evidence="2" key="1">
    <citation type="journal article" date="2022" name="Mol. Ecol. Resour.">
        <title>The genomes of chicory, endive, great burdock and yacon provide insights into Asteraceae palaeo-polyploidization history and plant inulin production.</title>
        <authorList>
            <person name="Fan W."/>
            <person name="Wang S."/>
            <person name="Wang H."/>
            <person name="Wang A."/>
            <person name="Jiang F."/>
            <person name="Liu H."/>
            <person name="Zhao H."/>
            <person name="Xu D."/>
            <person name="Zhang Y."/>
        </authorList>
    </citation>
    <scope>NUCLEOTIDE SEQUENCE [LARGE SCALE GENOMIC DNA]</scope>
    <source>
        <strain evidence="2">cv. Yunnan</strain>
    </source>
</reference>
<evidence type="ECO:0000313" key="2">
    <source>
        <dbReference type="Proteomes" id="UP001056120"/>
    </source>
</evidence>
<proteinExistence type="predicted"/>
<keyword evidence="2" id="KW-1185">Reference proteome</keyword>
<gene>
    <name evidence="1" type="ORF">L1987_53172</name>
</gene>
<comment type="caution">
    <text evidence="1">The sequence shown here is derived from an EMBL/GenBank/DDBJ whole genome shotgun (WGS) entry which is preliminary data.</text>
</comment>